<dbReference type="GO" id="GO:0006355">
    <property type="term" value="P:regulation of DNA-templated transcription"/>
    <property type="evidence" value="ECO:0007669"/>
    <property type="project" value="InterPro"/>
</dbReference>
<keyword evidence="4" id="KW-0238">DNA-binding</keyword>
<accession>A0A8J2YIH2</accession>
<keyword evidence="3" id="KW-0805">Transcription regulation</keyword>
<dbReference type="RefSeq" id="WP_188694400.1">
    <property type="nucleotide sequence ID" value="NZ_BMIR01000011.1"/>
</dbReference>
<dbReference type="GO" id="GO:0003677">
    <property type="term" value="F:DNA binding"/>
    <property type="evidence" value="ECO:0007669"/>
    <property type="project" value="UniProtKB-KW"/>
</dbReference>
<reference evidence="8" key="1">
    <citation type="journal article" date="2014" name="Int. J. Syst. Evol. Microbiol.">
        <title>Complete genome sequence of Corynebacterium casei LMG S-19264T (=DSM 44701T), isolated from a smear-ripened cheese.</title>
        <authorList>
            <consortium name="US DOE Joint Genome Institute (JGI-PGF)"/>
            <person name="Walter F."/>
            <person name="Albersmeier A."/>
            <person name="Kalinowski J."/>
            <person name="Ruckert C."/>
        </authorList>
    </citation>
    <scope>NUCLEOTIDE SEQUENCE</scope>
    <source>
        <strain evidence="8">CGMCC 1.15371</strain>
    </source>
</reference>
<dbReference type="Pfam" id="PF13188">
    <property type="entry name" value="PAS_8"/>
    <property type="match status" value="1"/>
</dbReference>
<dbReference type="InterPro" id="IPR035965">
    <property type="entry name" value="PAS-like_dom_sf"/>
</dbReference>
<evidence type="ECO:0000259" key="7">
    <source>
        <dbReference type="PROSITE" id="PS50112"/>
    </source>
</evidence>
<evidence type="ECO:0000259" key="6">
    <source>
        <dbReference type="PROSITE" id="PS50045"/>
    </source>
</evidence>
<comment type="caution">
    <text evidence="8">The sequence shown here is derived from an EMBL/GenBank/DDBJ whole genome shotgun (WGS) entry which is preliminary data.</text>
</comment>
<dbReference type="InterPro" id="IPR002078">
    <property type="entry name" value="Sigma_54_int"/>
</dbReference>
<evidence type="ECO:0000256" key="4">
    <source>
        <dbReference type="ARBA" id="ARBA00023125"/>
    </source>
</evidence>
<dbReference type="PROSITE" id="PS00676">
    <property type="entry name" value="SIGMA54_INTERACT_2"/>
    <property type="match status" value="1"/>
</dbReference>
<protein>
    <submittedName>
        <fullName evidence="8">Fis family transcriptional regulator</fullName>
    </submittedName>
</protein>
<reference evidence="8" key="2">
    <citation type="submission" date="2020-09" db="EMBL/GenBank/DDBJ databases">
        <authorList>
            <person name="Sun Q."/>
            <person name="Zhou Y."/>
        </authorList>
    </citation>
    <scope>NUCLEOTIDE SEQUENCE</scope>
    <source>
        <strain evidence="8">CGMCC 1.15371</strain>
    </source>
</reference>
<dbReference type="FunFam" id="3.40.50.300:FF:000006">
    <property type="entry name" value="DNA-binding transcriptional regulator NtrC"/>
    <property type="match status" value="1"/>
</dbReference>
<gene>
    <name evidence="8" type="ORF">GCM10011391_24880</name>
</gene>
<evidence type="ECO:0000313" key="9">
    <source>
        <dbReference type="Proteomes" id="UP000628775"/>
    </source>
</evidence>
<keyword evidence="9" id="KW-1185">Reference proteome</keyword>
<dbReference type="InterPro" id="IPR058031">
    <property type="entry name" value="AAA_lid_NorR"/>
</dbReference>
<name>A0A8J2YIH2_9BACL</name>
<dbReference type="PROSITE" id="PS50045">
    <property type="entry name" value="SIGMA54_INTERACT_4"/>
    <property type="match status" value="1"/>
</dbReference>
<dbReference type="SMART" id="SM00382">
    <property type="entry name" value="AAA"/>
    <property type="match status" value="1"/>
</dbReference>
<sequence>MVFKTKERVIEMPKVLLYTKDERTFNVLFNQLHNYFHNALEILSLEQVEDIRQISLVLSTSYSLIEDIPCPPEKKLIVRRAINIAKLEELISLPEGTECLAISNLAEAANEMVELLYALGFNLKLYPYFPGAGHYPKTVEVAIAPSLLELVPPSIKRIIDIGIRPMDFSSLVEISVKLNIDMEKINRHTARYIQEIIKLSRKLSLSLKGEMELNHQLEAILNTVHDGIIATDMDKNIININRSAESILGLTSESLNNKITDLLPMLDLEDGDETRHNQLITISDKKIVVNKTTISMNDKNIGEVTAFQDVTRIQKLEHDIRKKMKEKGLATKYTIQDIIGKSEKIKEIISVMKKIAKTEQTVLILGENGTGKELFAQSIHTMSERKNGPFVPVNIAGLPESLAESELFGYEEGTFTGGNKGGKQGLFEIAHNGTIFLDEIGDASKSLQTLLLRALQEKQIMRVGGRSILPVDIRIIAATNKDLKKLVEEGRFREDLYYRLFVLPLRIPPLRERKMDIPELLYHFIKEFSLTQPKIADAVMEKLLNYNWPGNVRELINVVQYISIVMEGNQIDVKDLPEQFKSRYDASVEKEFITSLEEEGLLVDVYMILSCLKELHMTRKGIGRGRVVDYLNEKDFYLTEQQVRHRMKILSDFGLIYSGLKGQGSRILEKGLILHEMIENRLGYFKYTDS</sequence>
<dbReference type="InterPro" id="IPR025943">
    <property type="entry name" value="Sigma_54_int_dom_ATP-bd_2"/>
</dbReference>
<dbReference type="AlphaFoldDB" id="A0A8J2YIH2"/>
<organism evidence="8 9">
    <name type="scientific">Pullulanibacillus camelliae</name>
    <dbReference type="NCBI Taxonomy" id="1707096"/>
    <lineage>
        <taxon>Bacteria</taxon>
        <taxon>Bacillati</taxon>
        <taxon>Bacillota</taxon>
        <taxon>Bacilli</taxon>
        <taxon>Bacillales</taxon>
        <taxon>Sporolactobacillaceae</taxon>
        <taxon>Pullulanibacillus</taxon>
    </lineage>
</organism>
<dbReference type="PROSITE" id="PS00688">
    <property type="entry name" value="SIGMA54_INTERACT_3"/>
    <property type="match status" value="1"/>
</dbReference>
<dbReference type="Gene3D" id="3.40.50.300">
    <property type="entry name" value="P-loop containing nucleotide triphosphate hydrolases"/>
    <property type="match status" value="1"/>
</dbReference>
<dbReference type="Gene3D" id="1.10.8.60">
    <property type="match status" value="1"/>
</dbReference>
<dbReference type="InterPro" id="IPR000014">
    <property type="entry name" value="PAS"/>
</dbReference>
<evidence type="ECO:0000313" key="8">
    <source>
        <dbReference type="EMBL" id="GGE45053.1"/>
    </source>
</evidence>
<dbReference type="InterPro" id="IPR025944">
    <property type="entry name" value="Sigma_54_int_dom_CS"/>
</dbReference>
<feature type="domain" description="Sigma-54 factor interaction" evidence="6">
    <location>
        <begin position="338"/>
        <end position="564"/>
    </location>
</feature>
<dbReference type="Gene3D" id="3.30.450.20">
    <property type="entry name" value="PAS domain"/>
    <property type="match status" value="1"/>
</dbReference>
<evidence type="ECO:0000256" key="3">
    <source>
        <dbReference type="ARBA" id="ARBA00023015"/>
    </source>
</evidence>
<dbReference type="SUPFAM" id="SSF55785">
    <property type="entry name" value="PYP-like sensor domain (PAS domain)"/>
    <property type="match status" value="1"/>
</dbReference>
<keyword evidence="5" id="KW-0804">Transcription</keyword>
<dbReference type="Proteomes" id="UP000628775">
    <property type="component" value="Unassembled WGS sequence"/>
</dbReference>
<dbReference type="PANTHER" id="PTHR32071:SF57">
    <property type="entry name" value="C4-DICARBOXYLATE TRANSPORT TRANSCRIPTIONAL REGULATORY PROTEIN DCTD"/>
    <property type="match status" value="1"/>
</dbReference>
<dbReference type="GO" id="GO:0005524">
    <property type="term" value="F:ATP binding"/>
    <property type="evidence" value="ECO:0007669"/>
    <property type="project" value="UniProtKB-KW"/>
</dbReference>
<dbReference type="Pfam" id="PF00158">
    <property type="entry name" value="Sigma54_activat"/>
    <property type="match status" value="1"/>
</dbReference>
<dbReference type="PROSITE" id="PS50112">
    <property type="entry name" value="PAS"/>
    <property type="match status" value="1"/>
</dbReference>
<proteinExistence type="predicted"/>
<dbReference type="PANTHER" id="PTHR32071">
    <property type="entry name" value="TRANSCRIPTIONAL REGULATORY PROTEIN"/>
    <property type="match status" value="1"/>
</dbReference>
<dbReference type="SMART" id="SM00091">
    <property type="entry name" value="PAS"/>
    <property type="match status" value="1"/>
</dbReference>
<dbReference type="CDD" id="cd00130">
    <property type="entry name" value="PAS"/>
    <property type="match status" value="1"/>
</dbReference>
<dbReference type="EMBL" id="BMIR01000011">
    <property type="protein sequence ID" value="GGE45053.1"/>
    <property type="molecule type" value="Genomic_DNA"/>
</dbReference>
<dbReference type="InterPro" id="IPR003593">
    <property type="entry name" value="AAA+_ATPase"/>
</dbReference>
<keyword evidence="2" id="KW-0067">ATP-binding</keyword>
<feature type="domain" description="PAS" evidence="7">
    <location>
        <begin position="213"/>
        <end position="270"/>
    </location>
</feature>
<dbReference type="NCBIfam" id="TIGR00229">
    <property type="entry name" value="sensory_box"/>
    <property type="match status" value="1"/>
</dbReference>
<evidence type="ECO:0000256" key="2">
    <source>
        <dbReference type="ARBA" id="ARBA00022840"/>
    </source>
</evidence>
<keyword evidence="1" id="KW-0547">Nucleotide-binding</keyword>
<dbReference type="Pfam" id="PF25601">
    <property type="entry name" value="AAA_lid_14"/>
    <property type="match status" value="1"/>
</dbReference>
<dbReference type="SUPFAM" id="SSF52540">
    <property type="entry name" value="P-loop containing nucleoside triphosphate hydrolases"/>
    <property type="match status" value="1"/>
</dbReference>
<evidence type="ECO:0000256" key="5">
    <source>
        <dbReference type="ARBA" id="ARBA00023163"/>
    </source>
</evidence>
<evidence type="ECO:0000256" key="1">
    <source>
        <dbReference type="ARBA" id="ARBA00022741"/>
    </source>
</evidence>
<dbReference type="CDD" id="cd00009">
    <property type="entry name" value="AAA"/>
    <property type="match status" value="1"/>
</dbReference>
<dbReference type="InterPro" id="IPR027417">
    <property type="entry name" value="P-loop_NTPase"/>
</dbReference>